<name>A0AA38U382_9ASTR</name>
<dbReference type="InterPro" id="IPR026960">
    <property type="entry name" value="RVT-Znf"/>
</dbReference>
<dbReference type="InterPro" id="IPR043502">
    <property type="entry name" value="DNA/RNA_pol_sf"/>
</dbReference>
<organism evidence="2 3">
    <name type="scientific">Centaurea solstitialis</name>
    <name type="common">yellow star-thistle</name>
    <dbReference type="NCBI Taxonomy" id="347529"/>
    <lineage>
        <taxon>Eukaryota</taxon>
        <taxon>Viridiplantae</taxon>
        <taxon>Streptophyta</taxon>
        <taxon>Embryophyta</taxon>
        <taxon>Tracheophyta</taxon>
        <taxon>Spermatophyta</taxon>
        <taxon>Magnoliopsida</taxon>
        <taxon>eudicotyledons</taxon>
        <taxon>Gunneridae</taxon>
        <taxon>Pentapetalae</taxon>
        <taxon>asterids</taxon>
        <taxon>campanulids</taxon>
        <taxon>Asterales</taxon>
        <taxon>Asteraceae</taxon>
        <taxon>Carduoideae</taxon>
        <taxon>Cardueae</taxon>
        <taxon>Centaureinae</taxon>
        <taxon>Centaurea</taxon>
    </lineage>
</organism>
<gene>
    <name evidence="2" type="ORF">OSB04_006813</name>
</gene>
<dbReference type="PROSITE" id="PS50878">
    <property type="entry name" value="RT_POL"/>
    <property type="match status" value="1"/>
</dbReference>
<dbReference type="Pfam" id="PF13966">
    <property type="entry name" value="zf-RVT"/>
    <property type="match status" value="1"/>
</dbReference>
<dbReference type="Pfam" id="PF00078">
    <property type="entry name" value="RVT_1"/>
    <property type="match status" value="1"/>
</dbReference>
<proteinExistence type="predicted"/>
<evidence type="ECO:0000259" key="1">
    <source>
        <dbReference type="PROSITE" id="PS50878"/>
    </source>
</evidence>
<evidence type="ECO:0000313" key="3">
    <source>
        <dbReference type="Proteomes" id="UP001172457"/>
    </source>
</evidence>
<dbReference type="AlphaFoldDB" id="A0AA38U382"/>
<keyword evidence="3" id="KW-1185">Reference proteome</keyword>
<feature type="domain" description="Reverse transcriptase" evidence="1">
    <location>
        <begin position="1"/>
        <end position="201"/>
    </location>
</feature>
<comment type="caution">
    <text evidence="2">The sequence shown here is derived from an EMBL/GenBank/DDBJ whole genome shotgun (WGS) entry which is preliminary data.</text>
</comment>
<dbReference type="EMBL" id="JARYMX010000002">
    <property type="protein sequence ID" value="KAJ9561653.1"/>
    <property type="molecule type" value="Genomic_DNA"/>
</dbReference>
<dbReference type="SUPFAM" id="SSF56672">
    <property type="entry name" value="DNA/RNA polymerases"/>
    <property type="match status" value="1"/>
</dbReference>
<dbReference type="PANTHER" id="PTHR33116:SF84">
    <property type="entry name" value="RNA-DIRECTED DNA POLYMERASE"/>
    <property type="match status" value="1"/>
</dbReference>
<dbReference type="InterPro" id="IPR000477">
    <property type="entry name" value="RT_dom"/>
</dbReference>
<protein>
    <recommendedName>
        <fullName evidence="1">Reverse transcriptase domain-containing protein</fullName>
    </recommendedName>
</protein>
<reference evidence="2" key="1">
    <citation type="submission" date="2023-03" db="EMBL/GenBank/DDBJ databases">
        <title>Chromosome-scale reference genome and RAD-based genetic map of yellow starthistle (Centaurea solstitialis) reveal putative structural variation and QTLs associated with invader traits.</title>
        <authorList>
            <person name="Reatini B."/>
            <person name="Cang F.A."/>
            <person name="Jiang Q."/>
            <person name="Mckibben M.T.W."/>
            <person name="Barker M.S."/>
            <person name="Rieseberg L.H."/>
            <person name="Dlugosch K.M."/>
        </authorList>
    </citation>
    <scope>NUCLEOTIDE SEQUENCE</scope>
    <source>
        <strain evidence="2">CAN-66</strain>
        <tissue evidence="2">Leaf</tissue>
    </source>
</reference>
<dbReference type="PANTHER" id="PTHR33116">
    <property type="entry name" value="REVERSE TRANSCRIPTASE ZINC-BINDING DOMAIN-CONTAINING PROTEIN-RELATED-RELATED"/>
    <property type="match status" value="1"/>
</dbReference>
<evidence type="ECO:0000313" key="2">
    <source>
        <dbReference type="EMBL" id="KAJ9561653.1"/>
    </source>
</evidence>
<sequence length="642" mass="74435">MAHELVVGYQKEQGPPRCAFKIDIRKAYDMVDWRYLINILRGFGFHPVMIKWIEEMVTTPSFSVSLNGETHGFFHGRRGIRQGDPISPYLFTLVMEGFSLIFKRCIEEAANFGYHKGCEMLKVTHLCFADDLFVFTYGDVNSVEVLKKALDIFALRSGLQANLDKSDIFFGNVPTDTRNAIRACLPFRCGTFPIRYLGVPLSPVRLKMADYGVLVMRLKSRIQNWKTKYLSFGGKRQLIISVLQSLQLYWMAIFSFPAAVLLEIERLIRDFLWSRGESSRGRYRVAWSDICSPLRAGGLGIKNLAMWNKALLAKHVWNLASNHDSLWVSWVNRIALRNSHFWAARKSSRWSWVLSKIMVLRPLFRGFIKNQIGDGTRTHAWEDSWLMCGPLSPIISARFIHNNGLTLHCTVARLVQEIGNAWPDQWTQRFACLTNNPIPPLSLHVNDEFFWELEGRKFSVKVAYKSLQGPAPLVTWTEAVWFKGHIPKHAFCMWVACRKRHPTQDRMLSWKEVPPDMKCSLCLEVGDSHTHLFFQCRFAHEVWSRVMNAVDWLNFPADWDSILVALDDDGSKPKRMIHRLALSACVYEIWKERNKRLFTDEKRTTQQIIRHVLETIRLREAWKTRNKPNVVIHGDVLYKIAD</sequence>
<dbReference type="Proteomes" id="UP001172457">
    <property type="component" value="Chromosome 2"/>
</dbReference>
<accession>A0AA38U382</accession>